<evidence type="ECO:0000313" key="8">
    <source>
        <dbReference type="EMBL" id="ACZ19114.1"/>
    </source>
</evidence>
<dbReference type="KEGG" id="tai:Taci_0881"/>
<comment type="cofactor">
    <cofactor evidence="6">
        <name>Mg(2+)</name>
        <dbReference type="ChEBI" id="CHEBI:18420"/>
    </cofactor>
</comment>
<dbReference type="EC" id="2.10.1.1" evidence="6"/>
<evidence type="ECO:0000256" key="1">
    <source>
        <dbReference type="ARBA" id="ARBA00002901"/>
    </source>
</evidence>
<dbReference type="UniPathway" id="UPA00344"/>
<dbReference type="Pfam" id="PF03454">
    <property type="entry name" value="MoeA_C"/>
    <property type="match status" value="1"/>
</dbReference>
<dbReference type="Pfam" id="PF12727">
    <property type="entry name" value="PBP_like"/>
    <property type="match status" value="1"/>
</dbReference>
<dbReference type="OrthoDB" id="9804758at2"/>
<proteinExistence type="inferred from homology"/>
<dbReference type="InterPro" id="IPR036688">
    <property type="entry name" value="MoeA_C_domain_IV_sf"/>
</dbReference>
<dbReference type="Pfam" id="PF00994">
    <property type="entry name" value="MoCF_biosynth"/>
    <property type="match status" value="1"/>
</dbReference>
<dbReference type="InterPro" id="IPR038987">
    <property type="entry name" value="MoeA-like"/>
</dbReference>
<evidence type="ECO:0000256" key="2">
    <source>
        <dbReference type="ARBA" id="ARBA00005046"/>
    </source>
</evidence>
<dbReference type="SUPFAM" id="SSF63882">
    <property type="entry name" value="MoeA N-terminal region -like"/>
    <property type="match status" value="1"/>
</dbReference>
<comment type="catalytic activity">
    <reaction evidence="5">
        <text>adenylyl-molybdopterin + molybdate = Mo-molybdopterin + AMP + H(+)</text>
        <dbReference type="Rhea" id="RHEA:35047"/>
        <dbReference type="ChEBI" id="CHEBI:15378"/>
        <dbReference type="ChEBI" id="CHEBI:36264"/>
        <dbReference type="ChEBI" id="CHEBI:62727"/>
        <dbReference type="ChEBI" id="CHEBI:71302"/>
        <dbReference type="ChEBI" id="CHEBI:456215"/>
        <dbReference type="EC" id="2.10.1.1"/>
    </reaction>
</comment>
<dbReference type="HOGENOM" id="CLU_010186_3_0_0"/>
<dbReference type="Gene3D" id="3.90.105.10">
    <property type="entry name" value="Molybdopterin biosynthesis moea protein, domain 2"/>
    <property type="match status" value="1"/>
</dbReference>
<dbReference type="EMBL" id="CP001818">
    <property type="protein sequence ID" value="ACZ19114.1"/>
    <property type="molecule type" value="Genomic_DNA"/>
</dbReference>
<dbReference type="InterPro" id="IPR001453">
    <property type="entry name" value="MoaB/Mog_dom"/>
</dbReference>
<dbReference type="GO" id="GO:0006777">
    <property type="term" value="P:Mo-molybdopterin cofactor biosynthetic process"/>
    <property type="evidence" value="ECO:0007669"/>
    <property type="project" value="UniProtKB-UniRule"/>
</dbReference>
<dbReference type="SMART" id="SM00852">
    <property type="entry name" value="MoCF_biosynth"/>
    <property type="match status" value="1"/>
</dbReference>
<name>D1BA11_THEAS</name>
<dbReference type="GO" id="GO:0046872">
    <property type="term" value="F:metal ion binding"/>
    <property type="evidence" value="ECO:0007669"/>
    <property type="project" value="UniProtKB-UniRule"/>
</dbReference>
<dbReference type="PANTHER" id="PTHR10192">
    <property type="entry name" value="MOLYBDOPTERIN BIOSYNTHESIS PROTEIN"/>
    <property type="match status" value="1"/>
</dbReference>
<dbReference type="GO" id="GO:0061599">
    <property type="term" value="F:molybdopterin molybdotransferase activity"/>
    <property type="evidence" value="ECO:0007669"/>
    <property type="project" value="UniProtKB-UniRule"/>
</dbReference>
<keyword evidence="9" id="KW-1185">Reference proteome</keyword>
<dbReference type="SUPFAM" id="SSF53218">
    <property type="entry name" value="Molybdenum cofactor biosynthesis proteins"/>
    <property type="match status" value="1"/>
</dbReference>
<dbReference type="PANTHER" id="PTHR10192:SF5">
    <property type="entry name" value="GEPHYRIN"/>
    <property type="match status" value="1"/>
</dbReference>
<gene>
    <name evidence="8" type="ordered locus">Taci_0881</name>
</gene>
<accession>D1BA11</accession>
<dbReference type="Gene3D" id="3.40.980.10">
    <property type="entry name" value="MoaB/Mog-like domain"/>
    <property type="match status" value="1"/>
</dbReference>
<dbReference type="CDD" id="cd00887">
    <property type="entry name" value="MoeA"/>
    <property type="match status" value="1"/>
</dbReference>
<comment type="pathway">
    <text evidence="2 6">Cofactor biosynthesis; molybdopterin biosynthesis.</text>
</comment>
<evidence type="ECO:0000256" key="3">
    <source>
        <dbReference type="ARBA" id="ARBA00010763"/>
    </source>
</evidence>
<dbReference type="Gene3D" id="2.40.340.10">
    <property type="entry name" value="MoeA, C-terminal, domain IV"/>
    <property type="match status" value="1"/>
</dbReference>
<keyword evidence="6" id="KW-0479">Metal-binding</keyword>
<evidence type="ECO:0000313" key="9">
    <source>
        <dbReference type="Proteomes" id="UP000002030"/>
    </source>
</evidence>
<dbReference type="Pfam" id="PF03453">
    <property type="entry name" value="MoeA_N"/>
    <property type="match status" value="1"/>
</dbReference>
<dbReference type="InterPro" id="IPR005111">
    <property type="entry name" value="MoeA_C_domain_IV"/>
</dbReference>
<evidence type="ECO:0000256" key="6">
    <source>
        <dbReference type="RuleBase" id="RU365090"/>
    </source>
</evidence>
<sequence>MRPIEHLSRVEAIQALIGTFPPLEPRIFPVREAVGLVLGQDVSAQVNLPAVAVSAVDGYAVESSSTGLASPQRPVTLTPGRFQWVNTGSPLPEGCDSVVMVEDCSEDGGNLQVFRSCYPGQNTRFPGEDVMAGQPLASKGQELTAQSASLLIGAGVTKVLAIPRPRVLFIPTGDEIVSEDVYAKGSKPGDVPETNSILATRILGEAGFHVHVHPEIVRDNRSLLEEAIERGTQEYDAVLISGGSAKGRRDMAHAVLKGRIIFRWLLMRPGRPAMGASVNGKPVLVLPGFPSSSMVILFTLVVPFLSHLSGRAPATYFDVKGVCGYECPLLQPMSSPPGMEEWAKGRAVLLDREVRVYPLGGGSSSLWSLAESDGLILVPQDAVELPKGAPVRFYPWVRMELDRRCLIQGSDDPAFQLLALGTRRRGCEVVIRRVGSMGGVMALSRGEAHGATCHVLDPESGRYNVIVDRLDGEGDWTRVLLFRRQQGLMVAPGNPKGIHHISDLAREDVRIANRQHGSGTRILLDHLLVSNGLSPDQVRGYDSVCVSHGDVAMRVLNGFADAALGIRSAAMAMGLDFIPLVEEPYELVYPSRYRGHPAMEALVEMAEDPEWRSRVEAMGGYLWP</sequence>
<dbReference type="InterPro" id="IPR024370">
    <property type="entry name" value="PBP_domain"/>
</dbReference>
<evidence type="ECO:0000256" key="4">
    <source>
        <dbReference type="ARBA" id="ARBA00023150"/>
    </source>
</evidence>
<dbReference type="EnsemblBacteria" id="ACZ19114">
    <property type="protein sequence ID" value="ACZ19114"/>
    <property type="gene ID" value="Taci_0881"/>
</dbReference>
<dbReference type="Proteomes" id="UP000002030">
    <property type="component" value="Chromosome"/>
</dbReference>
<reference evidence="8 9" key="1">
    <citation type="journal article" date="2009" name="Stand. Genomic Sci.">
        <title>Complete genome sequence of Thermanaerovibrio acidaminovorans type strain (Su883).</title>
        <authorList>
            <person name="Chovatia M."/>
            <person name="Sikorski J."/>
            <person name="Schroder M."/>
            <person name="Lapidus A."/>
            <person name="Nolan M."/>
            <person name="Tice H."/>
            <person name="Glavina Del Rio T."/>
            <person name="Copeland A."/>
            <person name="Cheng J.F."/>
            <person name="Lucas S."/>
            <person name="Chen F."/>
            <person name="Bruce D."/>
            <person name="Goodwin L."/>
            <person name="Pitluck S."/>
            <person name="Ivanova N."/>
            <person name="Mavromatis K."/>
            <person name="Ovchinnikova G."/>
            <person name="Pati A."/>
            <person name="Chen A."/>
            <person name="Palaniappan K."/>
            <person name="Land M."/>
            <person name="Hauser L."/>
            <person name="Chang Y.J."/>
            <person name="Jeffries C.D."/>
            <person name="Chain P."/>
            <person name="Saunders E."/>
            <person name="Detter J.C."/>
            <person name="Brettin T."/>
            <person name="Rohde M."/>
            <person name="Goker M."/>
            <person name="Spring S."/>
            <person name="Bristow J."/>
            <person name="Markowitz V."/>
            <person name="Hugenholtz P."/>
            <person name="Kyrpides N.C."/>
            <person name="Klenk H.P."/>
            <person name="Eisen J.A."/>
        </authorList>
    </citation>
    <scope>NUCLEOTIDE SEQUENCE [LARGE SCALE GENOMIC DNA]</scope>
    <source>
        <strain evidence="9">ATCC 49978 / DSM 6589 / Su883</strain>
    </source>
</reference>
<dbReference type="RefSeq" id="WP_012869629.1">
    <property type="nucleotide sequence ID" value="NC_013522.1"/>
</dbReference>
<dbReference type="Gene3D" id="3.40.190.10">
    <property type="entry name" value="Periplasmic binding protein-like II"/>
    <property type="match status" value="1"/>
</dbReference>
<evidence type="ECO:0000259" key="7">
    <source>
        <dbReference type="SMART" id="SM00852"/>
    </source>
</evidence>
<keyword evidence="6" id="KW-0460">Magnesium</keyword>
<protein>
    <recommendedName>
        <fullName evidence="6">Molybdopterin molybdenumtransferase</fullName>
        <ecNumber evidence="6">2.10.1.1</ecNumber>
    </recommendedName>
</protein>
<evidence type="ECO:0000256" key="5">
    <source>
        <dbReference type="ARBA" id="ARBA00047317"/>
    </source>
</evidence>
<dbReference type="SUPFAM" id="SSF53850">
    <property type="entry name" value="Periplasmic binding protein-like II"/>
    <property type="match status" value="1"/>
</dbReference>
<comment type="function">
    <text evidence="1 6">Catalyzes the insertion of molybdate into adenylated molybdopterin with the concomitant release of AMP.</text>
</comment>
<organism evidence="8 9">
    <name type="scientific">Thermanaerovibrio acidaminovorans (strain ATCC 49978 / DSM 6589 / Su883)</name>
    <name type="common">Selenomonas acidaminovorans</name>
    <dbReference type="NCBI Taxonomy" id="525903"/>
    <lineage>
        <taxon>Bacteria</taxon>
        <taxon>Thermotogati</taxon>
        <taxon>Synergistota</taxon>
        <taxon>Synergistia</taxon>
        <taxon>Synergistales</taxon>
        <taxon>Synergistaceae</taxon>
        <taxon>Thermanaerovibrio</taxon>
    </lineage>
</organism>
<dbReference type="STRING" id="525903.Taci_0881"/>
<dbReference type="InterPro" id="IPR005110">
    <property type="entry name" value="MoeA_linker/N"/>
</dbReference>
<feature type="domain" description="MoaB/Mog" evidence="7">
    <location>
        <begin position="168"/>
        <end position="307"/>
    </location>
</feature>
<keyword evidence="6" id="KW-0808">Transferase</keyword>
<dbReference type="InterPro" id="IPR036135">
    <property type="entry name" value="MoeA_linker/N_sf"/>
</dbReference>
<keyword evidence="6" id="KW-0500">Molybdenum</keyword>
<comment type="similarity">
    <text evidence="3 6">Belongs to the MoeA family.</text>
</comment>
<dbReference type="eggNOG" id="COG1910">
    <property type="taxonomic scope" value="Bacteria"/>
</dbReference>
<dbReference type="AlphaFoldDB" id="D1BA11"/>
<dbReference type="InterPro" id="IPR036425">
    <property type="entry name" value="MoaB/Mog-like_dom_sf"/>
</dbReference>
<dbReference type="Gene3D" id="2.170.190.11">
    <property type="entry name" value="Molybdopterin biosynthesis moea protein, domain 3"/>
    <property type="match status" value="1"/>
</dbReference>
<keyword evidence="4 6" id="KW-0501">Molybdenum cofactor biosynthesis</keyword>
<dbReference type="SUPFAM" id="SSF63867">
    <property type="entry name" value="MoeA C-terminal domain-like"/>
    <property type="match status" value="1"/>
</dbReference>
<dbReference type="eggNOG" id="COG0303">
    <property type="taxonomic scope" value="Bacteria"/>
</dbReference>
<dbReference type="GO" id="GO:0005829">
    <property type="term" value="C:cytosol"/>
    <property type="evidence" value="ECO:0007669"/>
    <property type="project" value="TreeGrafter"/>
</dbReference>